<reference evidence="2" key="1">
    <citation type="journal article" date="2015" name="Nature">
        <title>Complex archaea that bridge the gap between prokaryotes and eukaryotes.</title>
        <authorList>
            <person name="Spang A."/>
            <person name="Saw J.H."/>
            <person name="Jorgensen S.L."/>
            <person name="Zaremba-Niedzwiedzka K."/>
            <person name="Martijn J."/>
            <person name="Lind A.E."/>
            <person name="van Eijk R."/>
            <person name="Schleper C."/>
            <person name="Guy L."/>
            <person name="Ettema T.J."/>
        </authorList>
    </citation>
    <scope>NUCLEOTIDE SEQUENCE</scope>
</reference>
<proteinExistence type="predicted"/>
<dbReference type="InterPro" id="IPR036291">
    <property type="entry name" value="NAD(P)-bd_dom_sf"/>
</dbReference>
<dbReference type="AlphaFoldDB" id="A0A0F9SBD4"/>
<dbReference type="PANTHER" id="PTHR43000">
    <property type="entry name" value="DTDP-D-GLUCOSE 4,6-DEHYDRATASE-RELATED"/>
    <property type="match status" value="1"/>
</dbReference>
<comment type="caution">
    <text evidence="2">The sequence shown here is derived from an EMBL/GenBank/DDBJ whole genome shotgun (WGS) entry which is preliminary data.</text>
</comment>
<dbReference type="PRINTS" id="PR01713">
    <property type="entry name" value="NUCEPIMERASE"/>
</dbReference>
<evidence type="ECO:0000313" key="2">
    <source>
        <dbReference type="EMBL" id="KKN59592.1"/>
    </source>
</evidence>
<protein>
    <recommendedName>
        <fullName evidence="1">NAD(P)-binding domain-containing protein</fullName>
    </recommendedName>
</protein>
<gene>
    <name evidence="2" type="ORF">LCGC14_0540550</name>
</gene>
<feature type="domain" description="NAD(P)-binding" evidence="1">
    <location>
        <begin position="4"/>
        <end position="304"/>
    </location>
</feature>
<sequence>MRILITGISGFAASHLARKLLSEGHEVHGTVRTRSDLSNIKDIKDKLQLHLIEMTDSFAVDNVVNGVQPEEIYHLAAQSYVKLSWDAPIETYRINVDGTINLFESVRKLKISPRILVTSTSEVYGEVNGAINEETIPNPITHYGISKYAQDMIARLYARSYNLKVVVTRAFNITGAGRADVFVDSSFAKQIAEIEKGKEPLIEHGNLESERDFVSVHDVIDGYIKALRSERWGEIFCLGSGKPVKIKGLLDSLIKLSTYKGIRTKVDKKRLRPTDTKSMKCDYSKAKRILGWKPKVPIEDSLEELLNYWRND</sequence>
<dbReference type="Gene3D" id="3.40.50.720">
    <property type="entry name" value="NAD(P)-binding Rossmann-like Domain"/>
    <property type="match status" value="1"/>
</dbReference>
<dbReference type="EMBL" id="LAZR01000721">
    <property type="protein sequence ID" value="KKN59592.1"/>
    <property type="molecule type" value="Genomic_DNA"/>
</dbReference>
<dbReference type="Pfam" id="PF16363">
    <property type="entry name" value="GDP_Man_Dehyd"/>
    <property type="match status" value="1"/>
</dbReference>
<organism evidence="2">
    <name type="scientific">marine sediment metagenome</name>
    <dbReference type="NCBI Taxonomy" id="412755"/>
    <lineage>
        <taxon>unclassified sequences</taxon>
        <taxon>metagenomes</taxon>
        <taxon>ecological metagenomes</taxon>
    </lineage>
</organism>
<dbReference type="CDD" id="cd05260">
    <property type="entry name" value="GDP_MD_SDR_e"/>
    <property type="match status" value="1"/>
</dbReference>
<accession>A0A0F9SBD4</accession>
<evidence type="ECO:0000259" key="1">
    <source>
        <dbReference type="Pfam" id="PF16363"/>
    </source>
</evidence>
<dbReference type="InterPro" id="IPR016040">
    <property type="entry name" value="NAD(P)-bd_dom"/>
</dbReference>
<dbReference type="SUPFAM" id="SSF51735">
    <property type="entry name" value="NAD(P)-binding Rossmann-fold domains"/>
    <property type="match status" value="1"/>
</dbReference>
<name>A0A0F9SBD4_9ZZZZ</name>
<dbReference type="Gene3D" id="3.90.25.10">
    <property type="entry name" value="UDP-galactose 4-epimerase, domain 1"/>
    <property type="match status" value="1"/>
</dbReference>